<feature type="compositionally biased region" description="Polar residues" evidence="2">
    <location>
        <begin position="172"/>
        <end position="210"/>
    </location>
</feature>
<dbReference type="GeneID" id="28936647"/>
<dbReference type="GO" id="GO:0008270">
    <property type="term" value="F:zinc ion binding"/>
    <property type="evidence" value="ECO:0007669"/>
    <property type="project" value="UniProtKB-KW"/>
</dbReference>
<dbReference type="OrthoDB" id="1725934at2759"/>
<protein>
    <recommendedName>
        <fullName evidence="1">Endoplasmic reticulum junction formation protein lunapark</fullName>
    </recommendedName>
</protein>
<comment type="subcellular location">
    <subcellularLocation>
        <location evidence="1">Endoplasmic reticulum membrane</location>
        <topology evidence="1">Multi-pass membrane protein</topology>
    </subcellularLocation>
</comment>
<dbReference type="GO" id="GO:1903373">
    <property type="term" value="P:positive regulation of endoplasmic reticulum tubular network organization"/>
    <property type="evidence" value="ECO:0007669"/>
    <property type="project" value="UniProtKB-UniRule"/>
</dbReference>
<comment type="similarity">
    <text evidence="1">Belongs to the lunapark family.</text>
</comment>
<dbReference type="Pfam" id="PF10058">
    <property type="entry name" value="Zn_ribbon_10"/>
    <property type="match status" value="1"/>
</dbReference>
<keyword evidence="1" id="KW-0472">Membrane</keyword>
<evidence type="ECO:0000259" key="3">
    <source>
        <dbReference type="Pfam" id="PF10058"/>
    </source>
</evidence>
<dbReference type="InterPro" id="IPR040115">
    <property type="entry name" value="Lnp"/>
</dbReference>
<feature type="compositionally biased region" description="Polar residues" evidence="2">
    <location>
        <begin position="145"/>
        <end position="158"/>
    </location>
</feature>
<keyword evidence="1" id="KW-1133">Transmembrane helix</keyword>
<keyword evidence="1" id="KW-0862">Zinc</keyword>
<feature type="region of interest" description="Disordered" evidence="2">
    <location>
        <begin position="145"/>
        <end position="214"/>
    </location>
</feature>
<dbReference type="PANTHER" id="PTHR22166">
    <property type="entry name" value="ENDOPLASMIC RETICULUM JUNCTION FORMATION PROTEIN LUNAPARK"/>
    <property type="match status" value="1"/>
</dbReference>
<feature type="region of interest" description="Disordered" evidence="2">
    <location>
        <begin position="328"/>
        <end position="348"/>
    </location>
</feature>
<keyword evidence="1" id="KW-0256">Endoplasmic reticulum</keyword>
<keyword evidence="5" id="KW-1185">Reference proteome</keyword>
<keyword evidence="1" id="KW-0479">Metal-binding</keyword>
<keyword evidence="1" id="KW-0812">Transmembrane</keyword>
<proteinExistence type="inferred from homology"/>
<organism evidence="4 5">
    <name type="scientific">Pneumocystis carinii (strain B80)</name>
    <name type="common">Rat pneumocystis pneumonia agent</name>
    <name type="synonym">Pneumocystis carinii f. sp. carinii</name>
    <dbReference type="NCBI Taxonomy" id="1408658"/>
    <lineage>
        <taxon>Eukaryota</taxon>
        <taxon>Fungi</taxon>
        <taxon>Dikarya</taxon>
        <taxon>Ascomycota</taxon>
        <taxon>Taphrinomycotina</taxon>
        <taxon>Pneumocystomycetes</taxon>
        <taxon>Pneumocystaceae</taxon>
        <taxon>Pneumocystis</taxon>
    </lineage>
</organism>
<dbReference type="AlphaFoldDB" id="A0A0W4ZI38"/>
<name>A0A0W4ZI38_PNEC8</name>
<feature type="transmembrane region" description="Helical" evidence="1">
    <location>
        <begin position="48"/>
        <end position="67"/>
    </location>
</feature>
<keyword evidence="1" id="KW-0863">Zinc-finger</keyword>
<comment type="caution">
    <text evidence="4">The sequence shown here is derived from an EMBL/GenBank/DDBJ whole genome shotgun (WGS) entry which is preliminary data.</text>
</comment>
<dbReference type="VEuPathDB" id="FungiDB:T552_01883"/>
<dbReference type="EMBL" id="LFVZ01000008">
    <property type="protein sequence ID" value="KTW28021.1"/>
    <property type="molecule type" value="Genomic_DNA"/>
</dbReference>
<accession>A0A0W4ZI38</accession>
<evidence type="ECO:0000313" key="4">
    <source>
        <dbReference type="EMBL" id="KTW28021.1"/>
    </source>
</evidence>
<evidence type="ECO:0000256" key="1">
    <source>
        <dbReference type="RuleBase" id="RU367073"/>
    </source>
</evidence>
<dbReference type="GO" id="GO:0098826">
    <property type="term" value="C:endoplasmic reticulum tubular network membrane"/>
    <property type="evidence" value="ECO:0007669"/>
    <property type="project" value="UniProtKB-UniRule"/>
</dbReference>
<dbReference type="Proteomes" id="UP000054454">
    <property type="component" value="Unassembled WGS sequence"/>
</dbReference>
<feature type="transmembrane region" description="Helical" evidence="1">
    <location>
        <begin position="79"/>
        <end position="103"/>
    </location>
</feature>
<reference evidence="5" key="1">
    <citation type="journal article" date="2016" name="Nat. Commun.">
        <title>Genome analysis of three Pneumocystis species reveals adaptation mechanisms to life exclusively in mammalian hosts.</title>
        <authorList>
            <person name="Ma L."/>
            <person name="Chen Z."/>
            <person name="Huang D.W."/>
            <person name="Kutty G."/>
            <person name="Ishihara M."/>
            <person name="Wang H."/>
            <person name="Abouelleil A."/>
            <person name="Bishop L."/>
            <person name="Davey E."/>
            <person name="Deng R."/>
            <person name="Deng X."/>
            <person name="Fan L."/>
            <person name="Fantoni G."/>
            <person name="Fitzgerald M."/>
            <person name="Gogineni E."/>
            <person name="Goldberg J.M."/>
            <person name="Handley G."/>
            <person name="Hu X."/>
            <person name="Huber C."/>
            <person name="Jiao X."/>
            <person name="Jones K."/>
            <person name="Levin J.Z."/>
            <person name="Liu Y."/>
            <person name="Macdonald P."/>
            <person name="Melnikov A."/>
            <person name="Raley C."/>
            <person name="Sassi M."/>
            <person name="Sherman B.T."/>
            <person name="Song X."/>
            <person name="Sykes S."/>
            <person name="Tran B."/>
            <person name="Walsh L."/>
            <person name="Xia Y."/>
            <person name="Yang J."/>
            <person name="Young S."/>
            <person name="Zeng Q."/>
            <person name="Zheng X."/>
            <person name="Stephens R."/>
            <person name="Nusbaum C."/>
            <person name="Birren B.W."/>
            <person name="Azadi P."/>
            <person name="Lempicki R.A."/>
            <person name="Cuomo C.A."/>
            <person name="Kovacs J.A."/>
        </authorList>
    </citation>
    <scope>NUCLEOTIDE SEQUENCE [LARGE SCALE GENOMIC DNA]</scope>
    <source>
        <strain evidence="5">B80</strain>
    </source>
</reference>
<gene>
    <name evidence="4" type="ORF">T552_01883</name>
</gene>
<comment type="domain">
    <text evidence="1">The C4-type zinc finger motif is necessary both for its ER three-way tubular junction localization and formation.</text>
</comment>
<feature type="compositionally biased region" description="Basic and acidic residues" evidence="2">
    <location>
        <begin position="328"/>
        <end position="339"/>
    </location>
</feature>
<sequence length="348" mass="40673">MKHIWNWFKKDSSTNSYERILSQLALEINHHESRLSTFRLRSVRVKRLFTLYCTILYLIYFLIWVLFYMRNTEDIEKWFLRLSILIISLFCIYFGRVIFTIYYTKMISSEESSLELLRTKQHEKVEELKAKTNFYSTQSLIDRYSGSQRNTPEKSSISLLDLNDSEKKTPRHSFSSPSVDFSRPTFQHLNQQNQTSNLRLRHTNNSNTDNSVHESFFATSDTPFPIDSYTKLSQDNSFISRILNFIIGPDETSPENRYALICKKCGTHNGLAPYGEKWESIKYICMNCGIWNGNIKQNSKDIKNTEDALSISNGTPNLNETIENQKGMDFKTSKPDKTKLLKQTTKTT</sequence>
<feature type="domain" description="Lunapark zinc ribbon" evidence="3">
    <location>
        <begin position="239"/>
        <end position="292"/>
    </location>
</feature>
<dbReference type="PANTHER" id="PTHR22166:SF12">
    <property type="entry name" value="ENDOPLASMIC RETICULUM JUNCTION FORMATION PROTEIN LUNAPARK"/>
    <property type="match status" value="1"/>
</dbReference>
<comment type="function">
    <text evidence="1">Plays a role in determining ER morphology.</text>
</comment>
<dbReference type="GO" id="GO:0071788">
    <property type="term" value="P:endoplasmic reticulum tubular network maintenance"/>
    <property type="evidence" value="ECO:0007669"/>
    <property type="project" value="UniProtKB-UniRule"/>
</dbReference>
<evidence type="ECO:0000313" key="5">
    <source>
        <dbReference type="Proteomes" id="UP000054454"/>
    </source>
</evidence>
<dbReference type="InterPro" id="IPR019273">
    <property type="entry name" value="Lunapark_Znf"/>
</dbReference>
<dbReference type="RefSeq" id="XP_018225730.1">
    <property type="nucleotide sequence ID" value="XM_018370444.1"/>
</dbReference>
<evidence type="ECO:0000256" key="2">
    <source>
        <dbReference type="SAM" id="MobiDB-lite"/>
    </source>
</evidence>